<gene>
    <name evidence="7" type="ORF">DM01DRAFT_1383778</name>
</gene>
<feature type="transmembrane region" description="Helical" evidence="6">
    <location>
        <begin position="191"/>
        <end position="218"/>
    </location>
</feature>
<name>A0A1X2GGE8_9FUNG</name>
<comment type="subcellular location">
    <subcellularLocation>
        <location evidence="1">Membrane</location>
        <topology evidence="1">Multi-pass membrane protein</topology>
    </subcellularLocation>
</comment>
<keyword evidence="3 6" id="KW-0812">Transmembrane</keyword>
<evidence type="ECO:0000256" key="6">
    <source>
        <dbReference type="SAM" id="Phobius"/>
    </source>
</evidence>
<evidence type="ECO:0000313" key="7">
    <source>
        <dbReference type="EMBL" id="ORX53163.1"/>
    </source>
</evidence>
<sequence length="313" mass="34911">MLEVQNATVEVTWWDVLKATSFIIAAGTVSFYLGLELETQFIIASVRCVVQLSLMGLLLDDVLRVNNPWVVFFITMTFIFLGSYEVVFNRTKHTFAGIFPRIFGLLVISIFLIGITGTAVALRATPFWTPQKFIPIIGMLLGNTIGSITVAIDLCLGHISLHAPMLDARLAMGASRYEASRPLAIEAIQMALLPIIAQVSVMGLINIPGTMVGLLVAGAEIQDAVIYQQVLMFMITSSCTLGSILAVAACLWTILDRRHRLQLDRIQPNRAIVTITIVRLWTHYTAEWRQKSWSLTKRYTKLEQTDIELETRP</sequence>
<feature type="transmembrane region" description="Helical" evidence="6">
    <location>
        <begin position="99"/>
        <end position="121"/>
    </location>
</feature>
<dbReference type="PANTHER" id="PTHR30028">
    <property type="entry name" value="UPF0014 INNER MEMBRANE PROTEIN YBBM-RELATED"/>
    <property type="match status" value="1"/>
</dbReference>
<evidence type="ECO:0000256" key="5">
    <source>
        <dbReference type="ARBA" id="ARBA00023136"/>
    </source>
</evidence>
<keyword evidence="8" id="KW-1185">Reference proteome</keyword>
<feature type="transmembrane region" description="Helical" evidence="6">
    <location>
        <begin position="12"/>
        <end position="34"/>
    </location>
</feature>
<organism evidence="7 8">
    <name type="scientific">Hesseltinella vesiculosa</name>
    <dbReference type="NCBI Taxonomy" id="101127"/>
    <lineage>
        <taxon>Eukaryota</taxon>
        <taxon>Fungi</taxon>
        <taxon>Fungi incertae sedis</taxon>
        <taxon>Mucoromycota</taxon>
        <taxon>Mucoromycotina</taxon>
        <taxon>Mucoromycetes</taxon>
        <taxon>Mucorales</taxon>
        <taxon>Cunninghamellaceae</taxon>
        <taxon>Hesseltinella</taxon>
    </lineage>
</organism>
<keyword evidence="4 6" id="KW-1133">Transmembrane helix</keyword>
<dbReference type="Pfam" id="PF03649">
    <property type="entry name" value="UPF0014"/>
    <property type="match status" value="1"/>
</dbReference>
<feature type="non-terminal residue" evidence="7">
    <location>
        <position position="1"/>
    </location>
</feature>
<dbReference type="InterPro" id="IPR005226">
    <property type="entry name" value="UPF0014_fam"/>
</dbReference>
<evidence type="ECO:0000256" key="2">
    <source>
        <dbReference type="ARBA" id="ARBA00005268"/>
    </source>
</evidence>
<dbReference type="OrthoDB" id="432685at2759"/>
<comment type="similarity">
    <text evidence="2">Belongs to the UPF0014 family.</text>
</comment>
<feature type="transmembrane region" description="Helical" evidence="6">
    <location>
        <begin position="230"/>
        <end position="255"/>
    </location>
</feature>
<dbReference type="GO" id="GO:0005886">
    <property type="term" value="C:plasma membrane"/>
    <property type="evidence" value="ECO:0007669"/>
    <property type="project" value="TreeGrafter"/>
</dbReference>
<feature type="transmembrane region" description="Helical" evidence="6">
    <location>
        <begin position="70"/>
        <end position="87"/>
    </location>
</feature>
<proteinExistence type="inferred from homology"/>
<comment type="caution">
    <text evidence="7">The sequence shown here is derived from an EMBL/GenBank/DDBJ whole genome shotgun (WGS) entry which is preliminary data.</text>
</comment>
<protein>
    <submittedName>
        <fullName evidence="7">UPF0014-domain-containing protein</fullName>
    </submittedName>
</protein>
<dbReference type="PANTHER" id="PTHR30028:SF0">
    <property type="entry name" value="PROTEIN ALUMINUM SENSITIVE 3"/>
    <property type="match status" value="1"/>
</dbReference>
<evidence type="ECO:0000313" key="8">
    <source>
        <dbReference type="Proteomes" id="UP000242146"/>
    </source>
</evidence>
<dbReference type="EMBL" id="MCGT01000016">
    <property type="protein sequence ID" value="ORX53163.1"/>
    <property type="molecule type" value="Genomic_DNA"/>
</dbReference>
<evidence type="ECO:0000256" key="4">
    <source>
        <dbReference type="ARBA" id="ARBA00022989"/>
    </source>
</evidence>
<feature type="transmembrane region" description="Helical" evidence="6">
    <location>
        <begin position="133"/>
        <end position="156"/>
    </location>
</feature>
<dbReference type="AlphaFoldDB" id="A0A1X2GGE8"/>
<keyword evidence="5 6" id="KW-0472">Membrane</keyword>
<evidence type="ECO:0000256" key="3">
    <source>
        <dbReference type="ARBA" id="ARBA00022692"/>
    </source>
</evidence>
<accession>A0A1X2GGE8</accession>
<evidence type="ECO:0000256" key="1">
    <source>
        <dbReference type="ARBA" id="ARBA00004141"/>
    </source>
</evidence>
<dbReference type="Proteomes" id="UP000242146">
    <property type="component" value="Unassembled WGS sequence"/>
</dbReference>
<reference evidence="7 8" key="1">
    <citation type="submission" date="2016-07" db="EMBL/GenBank/DDBJ databases">
        <title>Pervasive Adenine N6-methylation of Active Genes in Fungi.</title>
        <authorList>
            <consortium name="DOE Joint Genome Institute"/>
            <person name="Mondo S.J."/>
            <person name="Dannebaum R.O."/>
            <person name="Kuo R.C."/>
            <person name="Labutti K."/>
            <person name="Haridas S."/>
            <person name="Kuo A."/>
            <person name="Salamov A."/>
            <person name="Ahrendt S.R."/>
            <person name="Lipzen A."/>
            <person name="Sullivan W."/>
            <person name="Andreopoulos W.B."/>
            <person name="Clum A."/>
            <person name="Lindquist E."/>
            <person name="Daum C."/>
            <person name="Ramamoorthy G.K."/>
            <person name="Gryganskyi A."/>
            <person name="Culley D."/>
            <person name="Magnuson J.K."/>
            <person name="James T.Y."/>
            <person name="O'Malley M.A."/>
            <person name="Stajich J.E."/>
            <person name="Spatafora J.W."/>
            <person name="Visel A."/>
            <person name="Grigoriev I.V."/>
        </authorList>
    </citation>
    <scope>NUCLEOTIDE SEQUENCE [LARGE SCALE GENOMIC DNA]</scope>
    <source>
        <strain evidence="7 8">NRRL 3301</strain>
    </source>
</reference>